<evidence type="ECO:0008006" key="4">
    <source>
        <dbReference type="Google" id="ProtNLM"/>
    </source>
</evidence>
<dbReference type="PANTHER" id="PTHR42877">
    <property type="entry name" value="L-ORNITHINE N(5)-MONOOXYGENASE-RELATED"/>
    <property type="match status" value="1"/>
</dbReference>
<organism evidence="2 3">
    <name type="scientific">Cryomyces antarcticus</name>
    <dbReference type="NCBI Taxonomy" id="329879"/>
    <lineage>
        <taxon>Eukaryota</taxon>
        <taxon>Fungi</taxon>
        <taxon>Dikarya</taxon>
        <taxon>Ascomycota</taxon>
        <taxon>Pezizomycotina</taxon>
        <taxon>Dothideomycetes</taxon>
        <taxon>Dothideomycetes incertae sedis</taxon>
        <taxon>Cryomyces</taxon>
    </lineage>
</organism>
<dbReference type="EMBL" id="JAVRRA010026307">
    <property type="protein sequence ID" value="KAK5092508.1"/>
    <property type="molecule type" value="Genomic_DNA"/>
</dbReference>
<keyword evidence="3" id="KW-1185">Reference proteome</keyword>
<protein>
    <recommendedName>
        <fullName evidence="4">Monooxygenase</fullName>
    </recommendedName>
</protein>
<feature type="non-terminal residue" evidence="2">
    <location>
        <position position="231"/>
    </location>
</feature>
<comment type="similarity">
    <text evidence="1">Belongs to the FAD-binding monooxygenase family.</text>
</comment>
<accession>A0ABR0K9W5</accession>
<proteinExistence type="inferred from homology"/>
<reference evidence="2 3" key="1">
    <citation type="submission" date="2023-08" db="EMBL/GenBank/DDBJ databases">
        <title>Black Yeasts Isolated from many extreme environments.</title>
        <authorList>
            <person name="Coleine C."/>
            <person name="Stajich J.E."/>
            <person name="Selbmann L."/>
        </authorList>
    </citation>
    <scope>NUCLEOTIDE SEQUENCE [LARGE SCALE GENOMIC DNA]</scope>
    <source>
        <strain evidence="2 3">CCFEE 536</strain>
    </source>
</reference>
<dbReference type="InterPro" id="IPR051209">
    <property type="entry name" value="FAD-bind_Monooxygenase_sf"/>
</dbReference>
<sequence length="231" mass="26778">NFSADFTKDGKNFVYTEEEKQRFRDHPEELYDLRKKIEHGFNKFFYALQKDSPEQAAVYDIFKGMMKERLKGDEELCAKLIPEWGVGCRRLTPGDGYLEALQEKNCMPCFHEIVRFTEKGIETQEGVEEFDLIICATGFDVSFCPYWKLKGRNGRLLESEWSDNPEAYFGICAADHPNYFIFNGPNCPIGHGSLLAVMEWTAEYILRWTKKIATEDIRSVSVRSDAVDDYN</sequence>
<feature type="non-terminal residue" evidence="2">
    <location>
        <position position="1"/>
    </location>
</feature>
<dbReference type="SUPFAM" id="SSF51905">
    <property type="entry name" value="FAD/NAD(P)-binding domain"/>
    <property type="match status" value="1"/>
</dbReference>
<dbReference type="Proteomes" id="UP001357485">
    <property type="component" value="Unassembled WGS sequence"/>
</dbReference>
<dbReference type="Gene3D" id="3.50.50.60">
    <property type="entry name" value="FAD/NAD(P)-binding domain"/>
    <property type="match status" value="1"/>
</dbReference>
<comment type="caution">
    <text evidence="2">The sequence shown here is derived from an EMBL/GenBank/DDBJ whole genome shotgun (WGS) entry which is preliminary data.</text>
</comment>
<evidence type="ECO:0000256" key="1">
    <source>
        <dbReference type="ARBA" id="ARBA00010139"/>
    </source>
</evidence>
<dbReference type="InterPro" id="IPR036188">
    <property type="entry name" value="FAD/NAD-bd_sf"/>
</dbReference>
<evidence type="ECO:0000313" key="3">
    <source>
        <dbReference type="Proteomes" id="UP001357485"/>
    </source>
</evidence>
<evidence type="ECO:0000313" key="2">
    <source>
        <dbReference type="EMBL" id="KAK5092508.1"/>
    </source>
</evidence>
<gene>
    <name evidence="2" type="ORF">LTR16_007698</name>
</gene>
<name>A0ABR0K9W5_9PEZI</name>
<dbReference type="PANTHER" id="PTHR42877:SF11">
    <property type="entry name" value="MONOOXYGENASE, PUTATIVE (AFU_ORTHOLOGUE AFUA_6G13790)-RELATED"/>
    <property type="match status" value="1"/>
</dbReference>